<evidence type="ECO:0000313" key="3">
    <source>
        <dbReference type="Proteomes" id="UP000027997"/>
    </source>
</evidence>
<gene>
    <name evidence="2" type="ORF">GV64_19530</name>
</gene>
<keyword evidence="3" id="KW-1185">Reference proteome</keyword>
<proteinExistence type="predicted"/>
<dbReference type="RefSeq" id="WP_020581279.1">
    <property type="nucleotide sequence ID" value="NZ_JOJP01000001.1"/>
</dbReference>
<dbReference type="eggNOG" id="COG3631">
    <property type="taxonomic scope" value="Bacteria"/>
</dbReference>
<evidence type="ECO:0000259" key="1">
    <source>
        <dbReference type="Pfam" id="PF12680"/>
    </source>
</evidence>
<accession>A0A081KEQ3</accession>
<feature type="domain" description="SnoaL-like" evidence="1">
    <location>
        <begin position="11"/>
        <end position="115"/>
    </location>
</feature>
<dbReference type="PANTHER" id="PTHR41252:SF1">
    <property type="entry name" value="BLR2505 PROTEIN"/>
    <property type="match status" value="1"/>
</dbReference>
<sequence length="138" mass="15986">MKTPLEVTQTIYQLFSEGNLAGFIDLCHEDIHWVVNGPADLKKCQSYRGKQGVQQFLDILGETWTFSSFNPKEFIVQGDTVVALGEESGKDISRDQPFYNRWAHIFTIENGRLVQFREFLCCWFGEEKAPDMNWSTMH</sequence>
<name>A0A081KEQ3_9GAMM</name>
<comment type="caution">
    <text evidence="2">The sequence shown here is derived from an EMBL/GenBank/DDBJ whole genome shotgun (WGS) entry which is preliminary data.</text>
</comment>
<dbReference type="Proteomes" id="UP000027997">
    <property type="component" value="Unassembled WGS sequence"/>
</dbReference>
<dbReference type="SUPFAM" id="SSF54427">
    <property type="entry name" value="NTF2-like"/>
    <property type="match status" value="1"/>
</dbReference>
<evidence type="ECO:0000313" key="2">
    <source>
        <dbReference type="EMBL" id="KEI72629.1"/>
    </source>
</evidence>
<reference evidence="2 3" key="1">
    <citation type="submission" date="2014-06" db="EMBL/GenBank/DDBJ databases">
        <title>Whole Genome Sequences of Three Symbiotic Endozoicomonas Bacteria.</title>
        <authorList>
            <person name="Neave M.J."/>
            <person name="Apprill A."/>
            <person name="Voolstra C.R."/>
        </authorList>
    </citation>
    <scope>NUCLEOTIDE SEQUENCE [LARGE SCALE GENOMIC DNA]</scope>
    <source>
        <strain evidence="2 3">DSM 22380</strain>
    </source>
</reference>
<dbReference type="EMBL" id="JOJP01000001">
    <property type="protein sequence ID" value="KEI72629.1"/>
    <property type="molecule type" value="Genomic_DNA"/>
</dbReference>
<organism evidence="2 3">
    <name type="scientific">Endozoicomonas elysicola</name>
    <dbReference type="NCBI Taxonomy" id="305900"/>
    <lineage>
        <taxon>Bacteria</taxon>
        <taxon>Pseudomonadati</taxon>
        <taxon>Pseudomonadota</taxon>
        <taxon>Gammaproteobacteria</taxon>
        <taxon>Oceanospirillales</taxon>
        <taxon>Endozoicomonadaceae</taxon>
        <taxon>Endozoicomonas</taxon>
    </lineage>
</organism>
<dbReference type="InterPro" id="IPR037401">
    <property type="entry name" value="SnoaL-like"/>
</dbReference>
<dbReference type="STRING" id="305900.GV64_19530"/>
<dbReference type="Pfam" id="PF12680">
    <property type="entry name" value="SnoaL_2"/>
    <property type="match status" value="1"/>
</dbReference>
<dbReference type="AlphaFoldDB" id="A0A081KEQ3"/>
<dbReference type="PANTHER" id="PTHR41252">
    <property type="entry name" value="BLR2505 PROTEIN"/>
    <property type="match status" value="1"/>
</dbReference>
<protein>
    <recommendedName>
        <fullName evidence="1">SnoaL-like domain-containing protein</fullName>
    </recommendedName>
</protein>
<dbReference type="Gene3D" id="3.10.450.50">
    <property type="match status" value="1"/>
</dbReference>
<dbReference type="InterPro" id="IPR032710">
    <property type="entry name" value="NTF2-like_dom_sf"/>
</dbReference>